<evidence type="ECO:0000313" key="4">
    <source>
        <dbReference type="EMBL" id="KIW41680.1"/>
    </source>
</evidence>
<dbReference type="PANTHER" id="PTHR21349:SF0">
    <property type="entry name" value="LARGE RIBOSOMAL SUBUNIT PROTEIN BL21M"/>
    <property type="match status" value="1"/>
</dbReference>
<evidence type="ECO:0000313" key="5">
    <source>
        <dbReference type="Proteomes" id="UP000053342"/>
    </source>
</evidence>
<feature type="compositionally biased region" description="Low complexity" evidence="3">
    <location>
        <begin position="104"/>
        <end position="131"/>
    </location>
</feature>
<dbReference type="GO" id="GO:0005762">
    <property type="term" value="C:mitochondrial large ribosomal subunit"/>
    <property type="evidence" value="ECO:0007669"/>
    <property type="project" value="TreeGrafter"/>
</dbReference>
<proteinExistence type="inferred from homology"/>
<dbReference type="EMBL" id="KN847337">
    <property type="protein sequence ID" value="KIW41680.1"/>
    <property type="molecule type" value="Genomic_DNA"/>
</dbReference>
<feature type="compositionally biased region" description="Polar residues" evidence="3">
    <location>
        <begin position="20"/>
        <end position="35"/>
    </location>
</feature>
<evidence type="ECO:0000256" key="2">
    <source>
        <dbReference type="ARBA" id="ARBA00044129"/>
    </source>
</evidence>
<dbReference type="Proteomes" id="UP000053342">
    <property type="component" value="Unassembled WGS sequence"/>
</dbReference>
<feature type="region of interest" description="Disordered" evidence="3">
    <location>
        <begin position="16"/>
        <end position="45"/>
    </location>
</feature>
<organism evidence="4 5">
    <name type="scientific">Exophiala oligosperma</name>
    <dbReference type="NCBI Taxonomy" id="215243"/>
    <lineage>
        <taxon>Eukaryota</taxon>
        <taxon>Fungi</taxon>
        <taxon>Dikarya</taxon>
        <taxon>Ascomycota</taxon>
        <taxon>Pezizomycotina</taxon>
        <taxon>Eurotiomycetes</taxon>
        <taxon>Chaetothyriomycetidae</taxon>
        <taxon>Chaetothyriales</taxon>
        <taxon>Herpotrichiellaceae</taxon>
        <taxon>Exophiala</taxon>
    </lineage>
</organism>
<sequence length="299" mass="33646">MCRICGRMIKCIFDSMPSRAPSSTSVRTFRQPQQTRSHHVSSRSLLQSALDISPKPTTQQPATFLLPFRSRRGLHQAATQQSASPAHDFHNTQAEIPPSSYLQTATSESSPTSHSATTSISAPSSTTNSLSRPLVLSSSLQTLLPRLADQNPHYIISHIHRFPYMLTEGDVLRLPFHMHGVSPGDVLRFNRASILGSRDYTLKAGAKNTESYDAKRTGEPQYIDERLFECRVRVMGLETNPMMDKEKKKRRNRHRKVVHSKHKYTVLRVMQIKVKSLEELKSEKGMLVLEGAEAQEITA</sequence>
<dbReference type="VEuPathDB" id="FungiDB:PV06_07215"/>
<comment type="similarity">
    <text evidence="1">Belongs to the bacterial ribosomal protein bL21 family.</text>
</comment>
<feature type="region of interest" description="Disordered" evidence="3">
    <location>
        <begin position="101"/>
        <end position="131"/>
    </location>
</feature>
<dbReference type="OrthoDB" id="5994at2759"/>
<gene>
    <name evidence="4" type="ORF">PV06_07215</name>
</gene>
<protein>
    <recommendedName>
        <fullName evidence="2">Large ribosomal subunit protein bL21m</fullName>
    </recommendedName>
</protein>
<evidence type="ECO:0000256" key="1">
    <source>
        <dbReference type="ARBA" id="ARBA00008563"/>
    </source>
</evidence>
<feature type="region of interest" description="Disordered" evidence="3">
    <location>
        <begin position="75"/>
        <end position="94"/>
    </location>
</feature>
<reference evidence="4 5" key="1">
    <citation type="submission" date="2015-01" db="EMBL/GenBank/DDBJ databases">
        <title>The Genome Sequence of Exophiala oligosperma CBS72588.</title>
        <authorList>
            <consortium name="The Broad Institute Genomics Platform"/>
            <person name="Cuomo C."/>
            <person name="de Hoog S."/>
            <person name="Gorbushina A."/>
            <person name="Stielow B."/>
            <person name="Teixiera M."/>
            <person name="Abouelleil A."/>
            <person name="Chapman S.B."/>
            <person name="Priest M."/>
            <person name="Young S.K."/>
            <person name="Wortman J."/>
            <person name="Nusbaum C."/>
            <person name="Birren B."/>
        </authorList>
    </citation>
    <scope>NUCLEOTIDE SEQUENCE [LARGE SCALE GENOMIC DNA]</scope>
    <source>
        <strain evidence="4 5">CBS 72588</strain>
    </source>
</reference>
<accession>A0A0D2DGY9</accession>
<dbReference type="PANTHER" id="PTHR21349">
    <property type="entry name" value="50S RIBOSOMAL PROTEIN L21"/>
    <property type="match status" value="1"/>
</dbReference>
<name>A0A0D2DGY9_9EURO</name>
<evidence type="ECO:0000256" key="3">
    <source>
        <dbReference type="SAM" id="MobiDB-lite"/>
    </source>
</evidence>
<dbReference type="GO" id="GO:0003735">
    <property type="term" value="F:structural constituent of ribosome"/>
    <property type="evidence" value="ECO:0007669"/>
    <property type="project" value="TreeGrafter"/>
</dbReference>
<dbReference type="InterPro" id="IPR036164">
    <property type="entry name" value="bL21-like_sf"/>
</dbReference>
<dbReference type="GeneID" id="27359289"/>
<dbReference type="HOGENOM" id="CLU_061463_0_0_1"/>
<dbReference type="SUPFAM" id="SSF141091">
    <property type="entry name" value="L21p-like"/>
    <property type="match status" value="1"/>
</dbReference>
<keyword evidence="5" id="KW-1185">Reference proteome</keyword>
<dbReference type="AlphaFoldDB" id="A0A0D2DGY9"/>
<dbReference type="STRING" id="215243.A0A0D2DGY9"/>
<dbReference type="InterPro" id="IPR028909">
    <property type="entry name" value="bL21-like"/>
</dbReference>
<dbReference type="RefSeq" id="XP_016261896.1">
    <property type="nucleotide sequence ID" value="XM_016408416.1"/>
</dbReference>